<dbReference type="Pfam" id="PF00482">
    <property type="entry name" value="T2SSF"/>
    <property type="match status" value="2"/>
</dbReference>
<accession>A0A1U7CW75</accession>
<evidence type="ECO:0000256" key="3">
    <source>
        <dbReference type="ARBA" id="ARBA00022475"/>
    </source>
</evidence>
<keyword evidence="5 8" id="KW-1133">Transmembrane helix</keyword>
<dbReference type="InterPro" id="IPR018076">
    <property type="entry name" value="T2SS_GspF_dom"/>
</dbReference>
<name>A0A1U7CW75_9BACT</name>
<evidence type="ECO:0000256" key="5">
    <source>
        <dbReference type="ARBA" id="ARBA00022989"/>
    </source>
</evidence>
<proteinExistence type="inferred from homology"/>
<feature type="domain" description="Type II secretion system protein GspF" evidence="9">
    <location>
        <begin position="23"/>
        <end position="144"/>
    </location>
</feature>
<keyword evidence="4 8" id="KW-0812">Transmembrane</keyword>
<keyword evidence="6 8" id="KW-0472">Membrane</keyword>
<keyword evidence="3" id="KW-1003">Cell membrane</keyword>
<dbReference type="Gene3D" id="1.20.81.30">
    <property type="entry name" value="Type II secretion system (T2SS), domain F"/>
    <property type="match status" value="2"/>
</dbReference>
<comment type="subcellular location">
    <subcellularLocation>
        <location evidence="1">Cell membrane</location>
        <topology evidence="1">Multi-pass membrane protein</topology>
    </subcellularLocation>
</comment>
<evidence type="ECO:0000256" key="6">
    <source>
        <dbReference type="ARBA" id="ARBA00023136"/>
    </source>
</evidence>
<evidence type="ECO:0000313" key="10">
    <source>
        <dbReference type="EMBL" id="APW63156.1"/>
    </source>
</evidence>
<gene>
    <name evidence="10" type="primary">epsF_3</name>
    <name evidence="10" type="ORF">BSF38_04717</name>
</gene>
<organism evidence="10 11">
    <name type="scientific">Paludisphaera borealis</name>
    <dbReference type="NCBI Taxonomy" id="1387353"/>
    <lineage>
        <taxon>Bacteria</taxon>
        <taxon>Pseudomonadati</taxon>
        <taxon>Planctomycetota</taxon>
        <taxon>Planctomycetia</taxon>
        <taxon>Isosphaerales</taxon>
        <taxon>Isosphaeraceae</taxon>
        <taxon>Paludisphaera</taxon>
    </lineage>
</organism>
<dbReference type="GO" id="GO:0005886">
    <property type="term" value="C:plasma membrane"/>
    <property type="evidence" value="ECO:0007669"/>
    <property type="project" value="UniProtKB-SubCell"/>
</dbReference>
<reference evidence="11" key="1">
    <citation type="submission" date="2016-12" db="EMBL/GenBank/DDBJ databases">
        <title>Comparative genomics of four Isosphaeraceae planctomycetes: a common pool of plasmids and glycoside hydrolase genes.</title>
        <authorList>
            <person name="Ivanova A."/>
        </authorList>
    </citation>
    <scope>NUCLEOTIDE SEQUENCE [LARGE SCALE GENOMIC DNA]</scope>
    <source>
        <strain evidence="11">PX4</strain>
    </source>
</reference>
<dbReference type="PANTHER" id="PTHR30012:SF0">
    <property type="entry name" value="TYPE II SECRETION SYSTEM PROTEIN F-RELATED"/>
    <property type="match status" value="1"/>
</dbReference>
<dbReference type="PANTHER" id="PTHR30012">
    <property type="entry name" value="GENERAL SECRETION PATHWAY PROTEIN"/>
    <property type="match status" value="1"/>
</dbReference>
<keyword evidence="11" id="KW-1185">Reference proteome</keyword>
<protein>
    <submittedName>
        <fullName evidence="10">Type II secretion system protein F</fullName>
    </submittedName>
</protein>
<feature type="transmembrane region" description="Helical" evidence="8">
    <location>
        <begin position="357"/>
        <end position="385"/>
    </location>
</feature>
<evidence type="ECO:0000256" key="4">
    <source>
        <dbReference type="ARBA" id="ARBA00022692"/>
    </source>
</evidence>
<feature type="transmembrane region" description="Helical" evidence="8">
    <location>
        <begin position="178"/>
        <end position="197"/>
    </location>
</feature>
<dbReference type="KEGG" id="pbor:BSF38_04717"/>
<evidence type="ECO:0000313" key="11">
    <source>
        <dbReference type="Proteomes" id="UP000186309"/>
    </source>
</evidence>
<dbReference type="EMBL" id="CP019082">
    <property type="protein sequence ID" value="APW63156.1"/>
    <property type="molecule type" value="Genomic_DNA"/>
</dbReference>
<dbReference type="RefSeq" id="WP_076349549.1">
    <property type="nucleotide sequence ID" value="NZ_CP019082.1"/>
</dbReference>
<dbReference type="STRING" id="1387353.BSF38_04717"/>
<evidence type="ECO:0000256" key="1">
    <source>
        <dbReference type="ARBA" id="ARBA00004651"/>
    </source>
</evidence>
<evidence type="ECO:0000256" key="2">
    <source>
        <dbReference type="ARBA" id="ARBA00005745"/>
    </source>
</evidence>
<feature type="domain" description="Type II secretion system protein GspF" evidence="9">
    <location>
        <begin position="224"/>
        <end position="280"/>
    </location>
</feature>
<dbReference type="AlphaFoldDB" id="A0A1U7CW75"/>
<dbReference type="InterPro" id="IPR003004">
    <property type="entry name" value="GspF/PilC"/>
</dbReference>
<comment type="similarity">
    <text evidence="2">Belongs to the GSP F family.</text>
</comment>
<sequence length="396" mass="42393">MADSQEKPGGRDPLTRSETERLSDQIAGVARSGLPLGPGLRALGEELSQGGFRNSLIELADAIDRGSPLTTALEAQQDRIPSHIRGLVLGGLRTGKLGDVLGRFSAYASVGTELKRGLWLGLAYPLFTIGLALTLLLLVDIFLVGQFENIFRDFGIPLPALTIMLVGTSHLARAGWPVLVAFVGLVVAFWLILRFLLPTPVRNSVIGRIPVIGKLWRFTSWAEFCHLLAILLESDLPMPEALRLTGQGIQNSDIDRACRAMANDVEQGKTLSEAMAGRAPVVAPVGPFDHLDKKAALAPPAPTMENLISAKEGAAAVRQAMPRSLARLLQWAESHRAIAEILHMAGEMFEARSRSQAAFAGTVMGVLAVIGVILGIFIVVVGLMLPMITLLSKLSG</sequence>
<feature type="transmembrane region" description="Helical" evidence="8">
    <location>
        <begin position="122"/>
        <end position="142"/>
    </location>
</feature>
<dbReference type="InterPro" id="IPR042094">
    <property type="entry name" value="T2SS_GspF_sf"/>
</dbReference>
<evidence type="ECO:0000259" key="9">
    <source>
        <dbReference type="Pfam" id="PF00482"/>
    </source>
</evidence>
<evidence type="ECO:0000256" key="7">
    <source>
        <dbReference type="SAM" id="MobiDB-lite"/>
    </source>
</evidence>
<feature type="region of interest" description="Disordered" evidence="7">
    <location>
        <begin position="1"/>
        <end position="21"/>
    </location>
</feature>
<dbReference type="OrthoDB" id="267134at2"/>
<dbReference type="Proteomes" id="UP000186309">
    <property type="component" value="Chromosome"/>
</dbReference>
<evidence type="ECO:0000256" key="8">
    <source>
        <dbReference type="SAM" id="Phobius"/>
    </source>
</evidence>